<comment type="caution">
    <text evidence="2">The sequence shown here is derived from an EMBL/GenBank/DDBJ whole genome shotgun (WGS) entry which is preliminary data.</text>
</comment>
<name>A0A433SQA8_ELYCH</name>
<dbReference type="Proteomes" id="UP000271974">
    <property type="component" value="Unassembled WGS sequence"/>
</dbReference>
<accession>A0A433SQA8</accession>
<protein>
    <submittedName>
        <fullName evidence="2">Uncharacterized protein</fullName>
    </submittedName>
</protein>
<dbReference type="EMBL" id="RQTK01001213">
    <property type="protein sequence ID" value="RUS71423.1"/>
    <property type="molecule type" value="Genomic_DNA"/>
</dbReference>
<evidence type="ECO:0000313" key="2">
    <source>
        <dbReference type="EMBL" id="RUS71423.1"/>
    </source>
</evidence>
<gene>
    <name evidence="2" type="ORF">EGW08_020806</name>
</gene>
<proteinExistence type="predicted"/>
<dbReference type="AlphaFoldDB" id="A0A433SQA8"/>
<feature type="region of interest" description="Disordered" evidence="1">
    <location>
        <begin position="1"/>
        <end position="115"/>
    </location>
</feature>
<feature type="region of interest" description="Disordered" evidence="1">
    <location>
        <begin position="163"/>
        <end position="206"/>
    </location>
</feature>
<sequence>MPEKNNPEEGFLANDVKAMGDNDSRTETHQSHLGFSESNQPQEDHALSQGYPRDTGLQQSPPEERPSSHSRASTPTTMVAITMRAMRAGNHVRSREAMVDDQPTEHAQRRSFSDGTGALRRWSKVHQAIVSADQFDDNALPVESHSRSTAQLQDLNVAEQAELEKLGFRKPTKSKKKKKKKSVETKGDNQPSAQSSTKKNVINLKEDPVLMKVSKKNQNVGKFTSPPEPKPNAVCFEVQGSDLTHCEVKAQVQKLLRNSPEIKITEMQFHHRSLINNIKEMNNRWIITTNSVEGRNRLAGATVSFPDFQTQLRRYDDIVNTEYQQFTRMSNFAKMMHTRLGHGGKRYDDIVNTEYQQFTRMSNFAKMMHTRLGHGGK</sequence>
<feature type="compositionally biased region" description="Basic and acidic residues" evidence="1">
    <location>
        <begin position="93"/>
        <end position="112"/>
    </location>
</feature>
<feature type="compositionally biased region" description="Basic residues" evidence="1">
    <location>
        <begin position="168"/>
        <end position="181"/>
    </location>
</feature>
<organism evidence="2 3">
    <name type="scientific">Elysia chlorotica</name>
    <name type="common">Eastern emerald elysia</name>
    <name type="synonym">Sea slug</name>
    <dbReference type="NCBI Taxonomy" id="188477"/>
    <lineage>
        <taxon>Eukaryota</taxon>
        <taxon>Metazoa</taxon>
        <taxon>Spiralia</taxon>
        <taxon>Lophotrochozoa</taxon>
        <taxon>Mollusca</taxon>
        <taxon>Gastropoda</taxon>
        <taxon>Heterobranchia</taxon>
        <taxon>Euthyneura</taxon>
        <taxon>Panpulmonata</taxon>
        <taxon>Sacoglossa</taxon>
        <taxon>Placobranchoidea</taxon>
        <taxon>Plakobranchidae</taxon>
        <taxon>Elysia</taxon>
    </lineage>
</organism>
<evidence type="ECO:0000313" key="3">
    <source>
        <dbReference type="Proteomes" id="UP000271974"/>
    </source>
</evidence>
<dbReference type="InterPro" id="IPR031746">
    <property type="entry name" value="DUF4732"/>
</dbReference>
<dbReference type="PANTHER" id="PTHR37153">
    <property type="entry name" value="CHROMOSOME 19 C19ORF81 HOMOLOG"/>
    <property type="match status" value="1"/>
</dbReference>
<feature type="compositionally biased region" description="Polar residues" evidence="1">
    <location>
        <begin position="188"/>
        <end position="200"/>
    </location>
</feature>
<evidence type="ECO:0000256" key="1">
    <source>
        <dbReference type="SAM" id="MobiDB-lite"/>
    </source>
</evidence>
<feature type="compositionally biased region" description="Polar residues" evidence="1">
    <location>
        <begin position="31"/>
        <end position="41"/>
    </location>
</feature>
<reference evidence="2 3" key="1">
    <citation type="submission" date="2019-01" db="EMBL/GenBank/DDBJ databases">
        <title>A draft genome assembly of the solar-powered sea slug Elysia chlorotica.</title>
        <authorList>
            <person name="Cai H."/>
            <person name="Li Q."/>
            <person name="Fang X."/>
            <person name="Li J."/>
            <person name="Curtis N.E."/>
            <person name="Altenburger A."/>
            <person name="Shibata T."/>
            <person name="Feng M."/>
            <person name="Maeda T."/>
            <person name="Schwartz J.A."/>
            <person name="Shigenobu S."/>
            <person name="Lundholm N."/>
            <person name="Nishiyama T."/>
            <person name="Yang H."/>
            <person name="Hasebe M."/>
            <person name="Li S."/>
            <person name="Pierce S.K."/>
            <person name="Wang J."/>
        </authorList>
    </citation>
    <scope>NUCLEOTIDE SEQUENCE [LARGE SCALE GENOMIC DNA]</scope>
    <source>
        <strain evidence="2">EC2010</strain>
        <tissue evidence="2">Whole organism of an adult</tissue>
    </source>
</reference>
<keyword evidence="3" id="KW-1185">Reference proteome</keyword>
<dbReference type="Pfam" id="PF15876">
    <property type="entry name" value="DUF4732"/>
    <property type="match status" value="1"/>
</dbReference>
<feature type="compositionally biased region" description="Basic and acidic residues" evidence="1">
    <location>
        <begin position="18"/>
        <end position="30"/>
    </location>
</feature>
<dbReference type="OrthoDB" id="6076093at2759"/>
<dbReference type="PANTHER" id="PTHR37153:SF1">
    <property type="entry name" value="HYPOTHETICAL LOC292874"/>
    <property type="match status" value="1"/>
</dbReference>